<accession>A0A1B0C4A6</accession>
<sequence>MPNKLNPRFKLADVSFNDSNDELFDKLCCQNSILGDCSHRLERPYEASKKGRSHYSTFTETDYLAFSQILMERKLRFDFNHTAKDCKNAYICYKCHNSHHSKGCHKDHLVKCIICTRTNNQGRCYVNIRLKHGLSHEFCEISSYNVVRHGRTYIDRGYCIAFYIKQGINSKIVLKSDHDSVVERIGVEISGSNSKCLVILGFKCSSRDSVEDHINFLVMRAHQAVTE</sequence>
<reference evidence="2" key="1">
    <citation type="submission" date="2015-01" db="EMBL/GenBank/DDBJ databases">
        <authorList>
            <person name="Aksoy S."/>
            <person name="Warren W."/>
            <person name="Wilson R.K."/>
        </authorList>
    </citation>
    <scope>NUCLEOTIDE SEQUENCE [LARGE SCALE GENOMIC DNA]</scope>
    <source>
        <strain evidence="2">IAEA</strain>
    </source>
</reference>
<reference evidence="1" key="2">
    <citation type="submission" date="2020-05" db="UniProtKB">
        <authorList>
            <consortium name="EnsemblMetazoa"/>
        </authorList>
    </citation>
    <scope>IDENTIFICATION</scope>
    <source>
        <strain evidence="1">IAEA</strain>
    </source>
</reference>
<keyword evidence="2" id="KW-1185">Reference proteome</keyword>
<evidence type="ECO:0000313" key="2">
    <source>
        <dbReference type="Proteomes" id="UP000092460"/>
    </source>
</evidence>
<evidence type="ECO:0000313" key="1">
    <source>
        <dbReference type="EnsemblMetazoa" id="GPPI048744-PA"/>
    </source>
</evidence>
<name>A0A1B0C4A6_9MUSC</name>
<proteinExistence type="predicted"/>
<dbReference type="EnsemblMetazoa" id="GPPI048744-RA">
    <property type="protein sequence ID" value="GPPI048744-PA"/>
    <property type="gene ID" value="GPPI048744"/>
</dbReference>
<organism evidence="1 2">
    <name type="scientific">Glossina palpalis gambiensis</name>
    <dbReference type="NCBI Taxonomy" id="67801"/>
    <lineage>
        <taxon>Eukaryota</taxon>
        <taxon>Metazoa</taxon>
        <taxon>Ecdysozoa</taxon>
        <taxon>Arthropoda</taxon>
        <taxon>Hexapoda</taxon>
        <taxon>Insecta</taxon>
        <taxon>Pterygota</taxon>
        <taxon>Neoptera</taxon>
        <taxon>Endopterygota</taxon>
        <taxon>Diptera</taxon>
        <taxon>Brachycera</taxon>
        <taxon>Muscomorpha</taxon>
        <taxon>Hippoboscoidea</taxon>
        <taxon>Glossinidae</taxon>
        <taxon>Glossina</taxon>
    </lineage>
</organism>
<protein>
    <submittedName>
        <fullName evidence="1">Uncharacterized protein</fullName>
    </submittedName>
</protein>
<dbReference type="Proteomes" id="UP000092460">
    <property type="component" value="Unassembled WGS sequence"/>
</dbReference>
<dbReference type="AlphaFoldDB" id="A0A1B0C4A6"/>
<dbReference type="VEuPathDB" id="VectorBase:GPPI048744"/>
<dbReference type="EMBL" id="JXJN01025345">
    <property type="status" value="NOT_ANNOTATED_CDS"/>
    <property type="molecule type" value="Genomic_DNA"/>
</dbReference>